<name>A0A2W2BT70_9HYPH</name>
<dbReference type="NCBIfam" id="TIGR04409">
    <property type="entry name" value="LptC_YrbK"/>
    <property type="match status" value="1"/>
</dbReference>
<comment type="caution">
    <text evidence="2">The sequence shown here is derived from an EMBL/GenBank/DDBJ whole genome shotgun (WGS) entry which is preliminary data.</text>
</comment>
<dbReference type="GO" id="GO:0005886">
    <property type="term" value="C:plasma membrane"/>
    <property type="evidence" value="ECO:0007669"/>
    <property type="project" value="InterPro"/>
</dbReference>
<dbReference type="Gene3D" id="2.60.450.10">
    <property type="entry name" value="Lipopolysaccharide (LPS) transport protein A like domain"/>
    <property type="match status" value="1"/>
</dbReference>
<dbReference type="RefSeq" id="WP_111198882.1">
    <property type="nucleotide sequence ID" value="NZ_QKVK01000005.1"/>
</dbReference>
<keyword evidence="3" id="KW-1185">Reference proteome</keyword>
<evidence type="ECO:0000313" key="2">
    <source>
        <dbReference type="EMBL" id="PZF76646.1"/>
    </source>
</evidence>
<keyword evidence="1" id="KW-1133">Transmembrane helix</keyword>
<dbReference type="InterPro" id="IPR010664">
    <property type="entry name" value="LipoPS_assembly_LptC-rel"/>
</dbReference>
<dbReference type="AlphaFoldDB" id="A0A2W2BT70"/>
<protein>
    <submittedName>
        <fullName evidence="2">LPS export ABC transporter periplasmic protein LptC</fullName>
    </submittedName>
</protein>
<dbReference type="Proteomes" id="UP000248795">
    <property type="component" value="Unassembled WGS sequence"/>
</dbReference>
<dbReference type="GO" id="GO:0015221">
    <property type="term" value="F:lipopolysaccharide transmembrane transporter activity"/>
    <property type="evidence" value="ECO:0007669"/>
    <property type="project" value="InterPro"/>
</dbReference>
<organism evidence="2 3">
    <name type="scientific">Aestuariivirga litoralis</name>
    <dbReference type="NCBI Taxonomy" id="2650924"/>
    <lineage>
        <taxon>Bacteria</taxon>
        <taxon>Pseudomonadati</taxon>
        <taxon>Pseudomonadota</taxon>
        <taxon>Alphaproteobacteria</taxon>
        <taxon>Hyphomicrobiales</taxon>
        <taxon>Aestuariivirgaceae</taxon>
        <taxon>Aestuariivirga</taxon>
    </lineage>
</organism>
<dbReference type="EMBL" id="QKVK01000005">
    <property type="protein sequence ID" value="PZF76646.1"/>
    <property type="molecule type" value="Genomic_DNA"/>
</dbReference>
<dbReference type="Pfam" id="PF06835">
    <property type="entry name" value="LptC"/>
    <property type="match status" value="1"/>
</dbReference>
<evidence type="ECO:0000313" key="3">
    <source>
        <dbReference type="Proteomes" id="UP000248795"/>
    </source>
</evidence>
<dbReference type="InterPro" id="IPR026265">
    <property type="entry name" value="LptC"/>
</dbReference>
<keyword evidence="1" id="KW-0472">Membrane</keyword>
<keyword evidence="1" id="KW-0812">Transmembrane</keyword>
<proteinExistence type="predicted"/>
<feature type="transmembrane region" description="Helical" evidence="1">
    <location>
        <begin position="20"/>
        <end position="47"/>
    </location>
</feature>
<gene>
    <name evidence="2" type="primary">lptC</name>
    <name evidence="2" type="ORF">DK847_12695</name>
</gene>
<reference evidence="3" key="1">
    <citation type="submission" date="2018-06" db="EMBL/GenBank/DDBJ databases">
        <title>Aestuariibacter litoralis strain KCTC 52945T.</title>
        <authorList>
            <person name="Li X."/>
            <person name="Salam N."/>
            <person name="Li J.-L."/>
            <person name="Chen Y.-M."/>
            <person name="Yang Z.-W."/>
            <person name="Zhang L.-Y."/>
            <person name="Han M.-X."/>
            <person name="Xiao M."/>
            <person name="Li W.-J."/>
        </authorList>
    </citation>
    <scope>NUCLEOTIDE SEQUENCE [LARGE SCALE GENOMIC DNA]</scope>
    <source>
        <strain evidence="3">KCTC 52945</strain>
    </source>
</reference>
<sequence>MSSPTEQARRAVRNATVSRLLSWLAAAIGLGFVIAFLAQAGLFHALLPRQDVPPPPNVEPDRITAGISTVNGIDDGKQPYQVTARRGWQDGKTPNLVHLEDPVGEFRRASGARYTITGTTGLYDTEVKSLNLDGNVVLEQEGRFKARMDKAKIAVKQKTLTADTPVTAQFGSGTVDANGMQITDDGARILFLNGVKARFTAAEAKGDTNP</sequence>
<evidence type="ECO:0000256" key="1">
    <source>
        <dbReference type="SAM" id="Phobius"/>
    </source>
</evidence>
<accession>A0A2W2BT70</accession>